<dbReference type="Proteomes" id="UP000280008">
    <property type="component" value="Unassembled WGS sequence"/>
</dbReference>
<organism evidence="2 3">
    <name type="scientific">Frondihabitans australicus</name>
    <dbReference type="NCBI Taxonomy" id="386892"/>
    <lineage>
        <taxon>Bacteria</taxon>
        <taxon>Bacillati</taxon>
        <taxon>Actinomycetota</taxon>
        <taxon>Actinomycetes</taxon>
        <taxon>Micrococcales</taxon>
        <taxon>Microbacteriaceae</taxon>
        <taxon>Frondihabitans</taxon>
    </lineage>
</organism>
<feature type="transmembrane region" description="Helical" evidence="1">
    <location>
        <begin position="481"/>
        <end position="501"/>
    </location>
</feature>
<keyword evidence="1" id="KW-0472">Membrane</keyword>
<name>A0A495IJN9_9MICO</name>
<feature type="transmembrane region" description="Helical" evidence="1">
    <location>
        <begin position="172"/>
        <end position="192"/>
    </location>
</feature>
<dbReference type="AlphaFoldDB" id="A0A495IJN9"/>
<feature type="transmembrane region" description="Helical" evidence="1">
    <location>
        <begin position="306"/>
        <end position="322"/>
    </location>
</feature>
<gene>
    <name evidence="2" type="ORF">C8E83_3359</name>
</gene>
<feature type="transmembrane region" description="Helical" evidence="1">
    <location>
        <begin position="400"/>
        <end position="421"/>
    </location>
</feature>
<feature type="transmembrane region" description="Helical" evidence="1">
    <location>
        <begin position="442"/>
        <end position="461"/>
    </location>
</feature>
<reference evidence="2 3" key="1">
    <citation type="submission" date="2018-10" db="EMBL/GenBank/DDBJ databases">
        <title>Sequencing the genomes of 1000 actinobacteria strains.</title>
        <authorList>
            <person name="Klenk H.-P."/>
        </authorList>
    </citation>
    <scope>NUCLEOTIDE SEQUENCE [LARGE SCALE GENOMIC DNA]</scope>
    <source>
        <strain evidence="2 3">DSM 17894</strain>
    </source>
</reference>
<keyword evidence="3" id="KW-1185">Reference proteome</keyword>
<feature type="transmembrane region" description="Helical" evidence="1">
    <location>
        <begin position="68"/>
        <end position="88"/>
    </location>
</feature>
<feature type="transmembrane region" description="Helical" evidence="1">
    <location>
        <begin position="371"/>
        <end position="394"/>
    </location>
</feature>
<protein>
    <submittedName>
        <fullName evidence="2">ABC-2 type transport system permease protein</fullName>
    </submittedName>
</protein>
<dbReference type="OrthoDB" id="3261041at2"/>
<evidence type="ECO:0000313" key="3">
    <source>
        <dbReference type="Proteomes" id="UP000280008"/>
    </source>
</evidence>
<evidence type="ECO:0000313" key="2">
    <source>
        <dbReference type="EMBL" id="RKR76194.1"/>
    </source>
</evidence>
<keyword evidence="1" id="KW-0812">Transmembrane</keyword>
<feature type="transmembrane region" description="Helical" evidence="1">
    <location>
        <begin position="21"/>
        <end position="48"/>
    </location>
</feature>
<proteinExistence type="predicted"/>
<keyword evidence="1" id="KW-1133">Transmembrane helix</keyword>
<comment type="caution">
    <text evidence="2">The sequence shown here is derived from an EMBL/GenBank/DDBJ whole genome shotgun (WGS) entry which is preliminary data.</text>
</comment>
<feature type="transmembrane region" description="Helical" evidence="1">
    <location>
        <begin position="232"/>
        <end position="250"/>
    </location>
</feature>
<accession>A0A495IJN9</accession>
<feature type="transmembrane region" description="Helical" evidence="1">
    <location>
        <begin position="134"/>
        <end position="152"/>
    </location>
</feature>
<sequence length="523" mass="53855">MVAHLLTLRLLVMRNTIARSPWQLVAVIVGAVYGFGILLAIAAGMVILNSASAHFIRTIEVLAGSATIAGWVVVPLLTSGIDSTLSVARLKVFPLAPDRLLVALAVCGMLGVPGAVTLLAGLTTAISWAHHPGAAIVALFTSTLGVITCVCASRMVESLNTGLAAHRRYREIGGVLILIPLLLLGPIITVLSRGLTNASRTLPAVAKGLSWSPLGAAWSVPAEVSTGHPLTALAKLAIALATLAAVVLIWRRSLAIALVTTQQPASKTVQAGAIGLFRRFPATPTGAIAARSLTYWMRDPRYSRQLILIPIFPILLYVNSRTTHLEGLIAASGPIVAVLVSLTIFADLSYDSTAFAAHVSAGVRGTADRAGRVIAVASFAVPIVIGITIGSVALMGTWEALPGVLGLSLGILLSGFGLSSVSSARIVLPVPSPGDSPFAAKTGAGFTTAVTTFATWGLLALLSLPEIVLASVSGALQSLPLGWVTLVVGLGLGASLLAAGVRIGGRELEARGPELLARLRVQQ</sequence>
<feature type="transmembrane region" description="Helical" evidence="1">
    <location>
        <begin position="328"/>
        <end position="350"/>
    </location>
</feature>
<feature type="transmembrane region" description="Helical" evidence="1">
    <location>
        <begin position="100"/>
        <end position="128"/>
    </location>
</feature>
<dbReference type="EMBL" id="RBKS01000001">
    <property type="protein sequence ID" value="RKR76194.1"/>
    <property type="molecule type" value="Genomic_DNA"/>
</dbReference>
<evidence type="ECO:0000256" key="1">
    <source>
        <dbReference type="SAM" id="Phobius"/>
    </source>
</evidence>